<organism evidence="4">
    <name type="scientific">Oryza glumipatula</name>
    <dbReference type="NCBI Taxonomy" id="40148"/>
    <lineage>
        <taxon>Eukaryota</taxon>
        <taxon>Viridiplantae</taxon>
        <taxon>Streptophyta</taxon>
        <taxon>Embryophyta</taxon>
        <taxon>Tracheophyta</taxon>
        <taxon>Spermatophyta</taxon>
        <taxon>Magnoliopsida</taxon>
        <taxon>Liliopsida</taxon>
        <taxon>Poales</taxon>
        <taxon>Poaceae</taxon>
        <taxon>BOP clade</taxon>
        <taxon>Oryzoideae</taxon>
        <taxon>Oryzeae</taxon>
        <taxon>Oryzinae</taxon>
        <taxon>Oryza</taxon>
    </lineage>
</organism>
<evidence type="ECO:0000256" key="2">
    <source>
        <dbReference type="SAM" id="Phobius"/>
    </source>
</evidence>
<sequence>MEVGDDGGDAIANSDGGGDEVAAHDCDGDADTTRGDGGGADQVRGGGDDVVAARRDGGGADPVLSGGCGTEAAHGDGGGARAISCVVASSCSSPFLVAILWIRLFSLSWPTLTPPLVALQKVTPAGEVLMAAAQASAGILAKPSDDDLSFEAFGIFVDGCLHWPGSTSFMVKAISSSTISIISARQKLICSHSGAPSLKVGCSSDSPFLLFPNRRNHAGFVIRVELGPPTQFRWTGSMLELLRFNDEPRGDPSLSPTTHTPKSTAQQQTSVLCRFRGGGRWGLTVCQAECTSFEAQGSSRRGFAADSSVNPPFSGGGSFAFSFYPWLCNGVYYLILLLLNN</sequence>
<name>A0A0E0A2C6_9ORYZ</name>
<protein>
    <recommendedName>
        <fullName evidence="3">DUF3778 domain-containing protein</fullName>
    </recommendedName>
</protein>
<reference evidence="4" key="2">
    <citation type="submission" date="2018-05" db="EMBL/GenBank/DDBJ databases">
        <title>OgluRS3 (Oryza glumaepatula Reference Sequence Version 3).</title>
        <authorList>
            <person name="Zhang J."/>
            <person name="Kudrna D."/>
            <person name="Lee S."/>
            <person name="Talag J."/>
            <person name="Welchert J."/>
            <person name="Wing R.A."/>
        </authorList>
    </citation>
    <scope>NUCLEOTIDE SEQUENCE [LARGE SCALE GENOMIC DNA]</scope>
</reference>
<evidence type="ECO:0000256" key="1">
    <source>
        <dbReference type="SAM" id="MobiDB-lite"/>
    </source>
</evidence>
<dbReference type="EnsemblPlants" id="OGLUM05G26190.1">
    <property type="protein sequence ID" value="OGLUM05G26190.1"/>
    <property type="gene ID" value="OGLUM05G26190"/>
</dbReference>
<dbReference type="AlphaFoldDB" id="A0A0E0A2C6"/>
<accession>A0A0E0A2C6</accession>
<evidence type="ECO:0000259" key="3">
    <source>
        <dbReference type="Pfam" id="PF12620"/>
    </source>
</evidence>
<proteinExistence type="predicted"/>
<dbReference type="eggNOG" id="ENOG502S72V">
    <property type="taxonomic scope" value="Eukaryota"/>
</dbReference>
<dbReference type="Pfam" id="PF12620">
    <property type="entry name" value="DUF3778"/>
    <property type="match status" value="1"/>
</dbReference>
<keyword evidence="2" id="KW-1133">Transmembrane helix</keyword>
<dbReference type="Proteomes" id="UP000026961">
    <property type="component" value="Chromosome 5"/>
</dbReference>
<dbReference type="HOGENOM" id="CLU_068342_0_0_1"/>
<feature type="region of interest" description="Disordered" evidence="1">
    <location>
        <begin position="1"/>
        <end position="56"/>
    </location>
</feature>
<reference evidence="4" key="1">
    <citation type="submission" date="2015-04" db="UniProtKB">
        <authorList>
            <consortium name="EnsemblPlants"/>
        </authorList>
    </citation>
    <scope>IDENTIFICATION</scope>
</reference>
<feature type="compositionally biased region" description="Basic and acidic residues" evidence="1">
    <location>
        <begin position="21"/>
        <end position="34"/>
    </location>
</feature>
<feature type="domain" description="DUF3778" evidence="3">
    <location>
        <begin position="197"/>
        <end position="261"/>
    </location>
</feature>
<evidence type="ECO:0000313" key="5">
    <source>
        <dbReference type="Proteomes" id="UP000026961"/>
    </source>
</evidence>
<keyword evidence="2" id="KW-0472">Membrane</keyword>
<keyword evidence="5" id="KW-1185">Reference proteome</keyword>
<dbReference type="InterPro" id="IPR022256">
    <property type="entry name" value="DUF3778"/>
</dbReference>
<keyword evidence="2" id="KW-0812">Transmembrane</keyword>
<dbReference type="Gramene" id="OGLUM05G26190.1">
    <property type="protein sequence ID" value="OGLUM05G26190.1"/>
    <property type="gene ID" value="OGLUM05G26190"/>
</dbReference>
<feature type="transmembrane region" description="Helical" evidence="2">
    <location>
        <begin position="319"/>
        <end position="339"/>
    </location>
</feature>
<evidence type="ECO:0000313" key="4">
    <source>
        <dbReference type="EnsemblPlants" id="OGLUM05G26190.1"/>
    </source>
</evidence>